<dbReference type="AlphaFoldDB" id="A0A2T4ABF0"/>
<dbReference type="GeneID" id="36624543"/>
<protein>
    <recommendedName>
        <fullName evidence="4">Glycine zipper domain-containing protein</fullName>
    </recommendedName>
</protein>
<feature type="compositionally biased region" description="Low complexity" evidence="1">
    <location>
        <begin position="1"/>
        <end position="44"/>
    </location>
</feature>
<dbReference type="EMBL" id="KZ679680">
    <property type="protein sequence ID" value="PTB54409.1"/>
    <property type="molecule type" value="Genomic_DNA"/>
</dbReference>
<dbReference type="RefSeq" id="XP_024774086.1">
    <property type="nucleotide sequence ID" value="XM_024915974.1"/>
</dbReference>
<dbReference type="PANTHER" id="PTHR37014">
    <property type="entry name" value="EXPRESSION LETHALITY PROTEIN HEL10, PUTATIVE (AFU_ORTHOLOGUE AFUA_1G06580)-RELATED"/>
    <property type="match status" value="1"/>
</dbReference>
<reference evidence="2 3" key="1">
    <citation type="submission" date="2016-07" db="EMBL/GenBank/DDBJ databases">
        <title>Multiple horizontal gene transfer events from other fungi enriched the ability of initially mycotrophic Trichoderma (Ascomycota) to feed on dead plant biomass.</title>
        <authorList>
            <consortium name="DOE Joint Genome Institute"/>
            <person name="Aerts A."/>
            <person name="Atanasova L."/>
            <person name="Chenthamara K."/>
            <person name="Zhang J."/>
            <person name="Grujic M."/>
            <person name="Henrissat B."/>
            <person name="Kuo A."/>
            <person name="Salamov A."/>
            <person name="Lipzen A."/>
            <person name="Labutti K."/>
            <person name="Barry K."/>
            <person name="Miao Y."/>
            <person name="Rahimi M.J."/>
            <person name="Shen Q."/>
            <person name="Grigoriev I.V."/>
            <person name="Kubicek C.P."/>
            <person name="Druzhinina I.S."/>
        </authorList>
    </citation>
    <scope>NUCLEOTIDE SEQUENCE [LARGE SCALE GENOMIC DNA]</scope>
    <source>
        <strain evidence="2 3">CBS 226.95</strain>
    </source>
</reference>
<evidence type="ECO:0000313" key="3">
    <source>
        <dbReference type="Proteomes" id="UP000241690"/>
    </source>
</evidence>
<proteinExistence type="predicted"/>
<dbReference type="Proteomes" id="UP000241690">
    <property type="component" value="Unassembled WGS sequence"/>
</dbReference>
<name>A0A2T4ABF0_TRIHA</name>
<evidence type="ECO:0000313" key="2">
    <source>
        <dbReference type="EMBL" id="PTB54409.1"/>
    </source>
</evidence>
<organism evidence="2 3">
    <name type="scientific">Trichoderma harzianum CBS 226.95</name>
    <dbReference type="NCBI Taxonomy" id="983964"/>
    <lineage>
        <taxon>Eukaryota</taxon>
        <taxon>Fungi</taxon>
        <taxon>Dikarya</taxon>
        <taxon>Ascomycota</taxon>
        <taxon>Pezizomycotina</taxon>
        <taxon>Sordariomycetes</taxon>
        <taxon>Hypocreomycetidae</taxon>
        <taxon>Hypocreales</taxon>
        <taxon>Hypocreaceae</taxon>
        <taxon>Trichoderma</taxon>
    </lineage>
</organism>
<feature type="region of interest" description="Disordered" evidence="1">
    <location>
        <begin position="1"/>
        <end position="74"/>
    </location>
</feature>
<sequence length="206" mass="21792">MSAQEYYNSASSSDSTQSQPQYYDQQQYNTNGNYPQQGTTPQQQLSQAPPFQGYDANSRPPANLNGQPQHDHNRDQNVTFTQQFPLGTAPGSEEATGERGLGATVVGGGIGAFAAKKSGGGLLGAIGGAAAGAIGANMLEHAYNLLKRRIGDTSEENIDMVAAVIDTTALCIMCLRATGAIWSIFLFLNTVTAFSDGLYGELLDEM</sequence>
<evidence type="ECO:0000256" key="1">
    <source>
        <dbReference type="SAM" id="MobiDB-lite"/>
    </source>
</evidence>
<gene>
    <name evidence="2" type="ORF">M431DRAFT_481642</name>
</gene>
<evidence type="ECO:0008006" key="4">
    <source>
        <dbReference type="Google" id="ProtNLM"/>
    </source>
</evidence>
<keyword evidence="3" id="KW-1185">Reference proteome</keyword>
<dbReference type="PANTHER" id="PTHR37014:SF10">
    <property type="entry name" value="RICH PROTEIN MS8, PUTATIVE (AFU_ORTHOLOGUE AFUA_7G05650)-RELATED"/>
    <property type="match status" value="1"/>
</dbReference>
<accession>A0A2T4ABF0</accession>